<dbReference type="NCBIfam" id="TIGR02289">
    <property type="entry name" value="M3_not_pepF"/>
    <property type="match status" value="1"/>
</dbReference>
<keyword evidence="3 6" id="KW-0378">Hydrolase</keyword>
<reference evidence="9" key="1">
    <citation type="journal article" date="2019" name="Int. J. Syst. Evol. Microbiol.">
        <title>The Global Catalogue of Microorganisms (GCM) 10K type strain sequencing project: providing services to taxonomists for standard genome sequencing and annotation.</title>
        <authorList>
            <consortium name="The Broad Institute Genomics Platform"/>
            <consortium name="The Broad Institute Genome Sequencing Center for Infectious Disease"/>
            <person name="Wu L."/>
            <person name="Ma J."/>
        </authorList>
    </citation>
    <scope>NUCLEOTIDE SEQUENCE [LARGE SCALE GENOMIC DNA]</scope>
    <source>
        <strain evidence="9">KCTC 3913</strain>
    </source>
</reference>
<keyword evidence="9" id="KW-1185">Reference proteome</keyword>
<dbReference type="EMBL" id="JBHUMF010000031">
    <property type="protein sequence ID" value="MFD2682475.1"/>
    <property type="molecule type" value="Genomic_DNA"/>
</dbReference>
<feature type="domain" description="Peptidase M3A/M3B catalytic" evidence="7">
    <location>
        <begin position="165"/>
        <end position="551"/>
    </location>
</feature>
<dbReference type="PANTHER" id="PTHR11804:SF48">
    <property type="entry name" value="PUTATIVE-RELATED"/>
    <property type="match status" value="1"/>
</dbReference>
<dbReference type="CDD" id="cd09606">
    <property type="entry name" value="M3B_PepF"/>
    <property type="match status" value="1"/>
</dbReference>
<dbReference type="InterPro" id="IPR045090">
    <property type="entry name" value="Pept_M3A_M3B"/>
</dbReference>
<dbReference type="Gene3D" id="1.10.1370.30">
    <property type="match status" value="1"/>
</dbReference>
<sequence>MGKVYVEKLDFRNISSVENHFQNLLQKDLSFTEVLISWLKDVSEFYDAIEEAMEGHYIDFQAYNNDETAKQTYEYDQEKIEPLVKKFKSKIDEKFLNSSLKYELNAEEYGRFIRSKQNAIELYNDANVVLEVEEDKLATRYFEITGDLTAEWDREEVTIVQLFPYLEDPDQTIRKKAFTLISNSILEVKSDLQEIMNQLLSIRVKKAKNSDLPNYRDYMFKKYERFDYTPEDCKQLADSIRSYVLPLVKQIQEQKKEELNLEELRPYDTKAVPTSKRPLKPFNSIEELVEKTSTVLGELDPRFAELIKQMDERGMLDLKNRRNKSPGGFCTPLPVSKLSFIFMNASHTHSDMLTLFHEMGHCIHNDYKSKIDLSYYRETPMESSELASMTMELLTMNHWHHFYHDEEELKRAKVELLKDIVTFLPEGVKIDLFQHWLYENPDHSMEERMNKYLEISEQLDAGVVNWEGYEDARKSHWLFVLHIFEVPFYYIEYVIAQLGALQMYKQYKENREETLINYKQALSLGNTKSLKEVYETAGIRFNFSPALIKELMDFIKAEIQEIEQEDKVM</sequence>
<evidence type="ECO:0000256" key="3">
    <source>
        <dbReference type="ARBA" id="ARBA00022801"/>
    </source>
</evidence>
<keyword evidence="2 6" id="KW-0479">Metal-binding</keyword>
<dbReference type="GO" id="GO:0016787">
    <property type="term" value="F:hydrolase activity"/>
    <property type="evidence" value="ECO:0007669"/>
    <property type="project" value="UniProtKB-KW"/>
</dbReference>
<dbReference type="InterPro" id="IPR001567">
    <property type="entry name" value="Pept_M3A_M3B_dom"/>
</dbReference>
<proteinExistence type="inferred from homology"/>
<organism evidence="8 9">
    <name type="scientific">Bacillus seohaeanensis</name>
    <dbReference type="NCBI Taxonomy" id="284580"/>
    <lineage>
        <taxon>Bacteria</taxon>
        <taxon>Bacillati</taxon>
        <taxon>Bacillota</taxon>
        <taxon>Bacilli</taxon>
        <taxon>Bacillales</taxon>
        <taxon>Bacillaceae</taxon>
        <taxon>Bacillus</taxon>
    </lineage>
</organism>
<evidence type="ECO:0000259" key="7">
    <source>
        <dbReference type="Pfam" id="PF01432"/>
    </source>
</evidence>
<keyword evidence="4 6" id="KW-0862">Zinc</keyword>
<evidence type="ECO:0000256" key="5">
    <source>
        <dbReference type="ARBA" id="ARBA00023049"/>
    </source>
</evidence>
<dbReference type="PANTHER" id="PTHR11804">
    <property type="entry name" value="PROTEASE M3 THIMET OLIGOPEPTIDASE-RELATED"/>
    <property type="match status" value="1"/>
</dbReference>
<dbReference type="InterPro" id="IPR011976">
    <property type="entry name" value="Pept_M3B_oligopep-rel"/>
</dbReference>
<dbReference type="Pfam" id="PF01432">
    <property type="entry name" value="Peptidase_M3"/>
    <property type="match status" value="1"/>
</dbReference>
<dbReference type="RefSeq" id="WP_377937134.1">
    <property type="nucleotide sequence ID" value="NZ_JBHUMF010000031.1"/>
</dbReference>
<dbReference type="SUPFAM" id="SSF55486">
    <property type="entry name" value="Metalloproteases ('zincins'), catalytic domain"/>
    <property type="match status" value="1"/>
</dbReference>
<dbReference type="Proteomes" id="UP001597506">
    <property type="component" value="Unassembled WGS sequence"/>
</dbReference>
<keyword evidence="5 6" id="KW-0482">Metalloprotease</keyword>
<protein>
    <submittedName>
        <fullName evidence="8">M3 family oligoendopeptidase</fullName>
        <ecNumber evidence="8">3.4.-.-</ecNumber>
    </submittedName>
</protein>
<evidence type="ECO:0000313" key="9">
    <source>
        <dbReference type="Proteomes" id="UP001597506"/>
    </source>
</evidence>
<comment type="similarity">
    <text evidence="6">Belongs to the peptidase M3 family.</text>
</comment>
<evidence type="ECO:0000256" key="4">
    <source>
        <dbReference type="ARBA" id="ARBA00022833"/>
    </source>
</evidence>
<comment type="cofactor">
    <cofactor evidence="6">
        <name>Zn(2+)</name>
        <dbReference type="ChEBI" id="CHEBI:29105"/>
    </cofactor>
    <text evidence="6">Binds 1 zinc ion.</text>
</comment>
<gene>
    <name evidence="8" type="ORF">ACFSUL_17180</name>
</gene>
<name>A0ABW5RUX5_9BACI</name>
<evidence type="ECO:0000256" key="2">
    <source>
        <dbReference type="ARBA" id="ARBA00022723"/>
    </source>
</evidence>
<comment type="caution">
    <text evidence="8">The sequence shown here is derived from an EMBL/GenBank/DDBJ whole genome shotgun (WGS) entry which is preliminary data.</text>
</comment>
<accession>A0ABW5RUX5</accession>
<evidence type="ECO:0000313" key="8">
    <source>
        <dbReference type="EMBL" id="MFD2682475.1"/>
    </source>
</evidence>
<evidence type="ECO:0000256" key="1">
    <source>
        <dbReference type="ARBA" id="ARBA00022670"/>
    </source>
</evidence>
<evidence type="ECO:0000256" key="6">
    <source>
        <dbReference type="RuleBase" id="RU003435"/>
    </source>
</evidence>
<dbReference type="EC" id="3.4.-.-" evidence="8"/>
<keyword evidence="1 6" id="KW-0645">Protease</keyword>